<feature type="compositionally biased region" description="Low complexity" evidence="1">
    <location>
        <begin position="1"/>
        <end position="28"/>
    </location>
</feature>
<gene>
    <name evidence="2" type="ORF">HHI36_005642</name>
</gene>
<dbReference type="AlphaFoldDB" id="A0ABD2NV92"/>
<comment type="caution">
    <text evidence="2">The sequence shown here is derived from an EMBL/GenBank/DDBJ whole genome shotgun (WGS) entry which is preliminary data.</text>
</comment>
<organism evidence="2 3">
    <name type="scientific">Cryptolaemus montrouzieri</name>
    <dbReference type="NCBI Taxonomy" id="559131"/>
    <lineage>
        <taxon>Eukaryota</taxon>
        <taxon>Metazoa</taxon>
        <taxon>Ecdysozoa</taxon>
        <taxon>Arthropoda</taxon>
        <taxon>Hexapoda</taxon>
        <taxon>Insecta</taxon>
        <taxon>Pterygota</taxon>
        <taxon>Neoptera</taxon>
        <taxon>Endopterygota</taxon>
        <taxon>Coleoptera</taxon>
        <taxon>Polyphaga</taxon>
        <taxon>Cucujiformia</taxon>
        <taxon>Coccinelloidea</taxon>
        <taxon>Coccinellidae</taxon>
        <taxon>Scymninae</taxon>
        <taxon>Scymnini</taxon>
        <taxon>Cryptolaemus</taxon>
    </lineage>
</organism>
<feature type="region of interest" description="Disordered" evidence="1">
    <location>
        <begin position="109"/>
        <end position="151"/>
    </location>
</feature>
<feature type="compositionally biased region" description="Polar residues" evidence="1">
    <location>
        <begin position="129"/>
        <end position="144"/>
    </location>
</feature>
<dbReference type="EMBL" id="JABFTP020000144">
    <property type="protein sequence ID" value="KAL3282458.1"/>
    <property type="molecule type" value="Genomic_DNA"/>
</dbReference>
<proteinExistence type="predicted"/>
<evidence type="ECO:0000313" key="3">
    <source>
        <dbReference type="Proteomes" id="UP001516400"/>
    </source>
</evidence>
<accession>A0ABD2NV92</accession>
<keyword evidence="3" id="KW-1185">Reference proteome</keyword>
<name>A0ABD2NV92_9CUCU</name>
<sequence>MYRISTVSEKSVASSKSSTQHSITSKSSGRTKDSKAEVWKHFCSCDASKPHEALSVSTQCLCEEIDYEKELTLYFLNTIMSDVFVIEYFKTEDNLTNRLSEISGLSEMEEGKHVRTDNRKISRNDAKRTGSQSGIRKSARSGSKSMKHERNQTKSKKIVFWFSRFGFHFVDALTNSNVSLAIFELVLSEQL</sequence>
<feature type="compositionally biased region" description="Basic and acidic residues" evidence="1">
    <location>
        <begin position="109"/>
        <end position="128"/>
    </location>
</feature>
<dbReference type="Proteomes" id="UP001516400">
    <property type="component" value="Unassembled WGS sequence"/>
</dbReference>
<reference evidence="2 3" key="1">
    <citation type="journal article" date="2021" name="BMC Biol.">
        <title>Horizontally acquired antibacterial genes associated with adaptive radiation of ladybird beetles.</title>
        <authorList>
            <person name="Li H.S."/>
            <person name="Tang X.F."/>
            <person name="Huang Y.H."/>
            <person name="Xu Z.Y."/>
            <person name="Chen M.L."/>
            <person name="Du X.Y."/>
            <person name="Qiu B.Y."/>
            <person name="Chen P.T."/>
            <person name="Zhang W."/>
            <person name="Slipinski A."/>
            <person name="Escalona H.E."/>
            <person name="Waterhouse R.M."/>
            <person name="Zwick A."/>
            <person name="Pang H."/>
        </authorList>
    </citation>
    <scope>NUCLEOTIDE SEQUENCE [LARGE SCALE GENOMIC DNA]</scope>
    <source>
        <strain evidence="2">SYSU2018</strain>
    </source>
</reference>
<evidence type="ECO:0000256" key="1">
    <source>
        <dbReference type="SAM" id="MobiDB-lite"/>
    </source>
</evidence>
<feature type="region of interest" description="Disordered" evidence="1">
    <location>
        <begin position="1"/>
        <end position="30"/>
    </location>
</feature>
<protein>
    <submittedName>
        <fullName evidence="2">Uncharacterized protein</fullName>
    </submittedName>
</protein>
<evidence type="ECO:0000313" key="2">
    <source>
        <dbReference type="EMBL" id="KAL3282458.1"/>
    </source>
</evidence>